<dbReference type="Pfam" id="PF00491">
    <property type="entry name" value="Arginase"/>
    <property type="match status" value="1"/>
</dbReference>
<feature type="binding site" evidence="10">
    <location>
        <position position="124"/>
    </location>
    <ligand>
        <name>Mn(2+)</name>
        <dbReference type="ChEBI" id="CHEBI:29035"/>
        <label>2</label>
    </ligand>
</feature>
<keyword evidence="14" id="KW-1185">Reference proteome</keyword>
<evidence type="ECO:0000256" key="8">
    <source>
        <dbReference type="ARBA" id="ARBA00047391"/>
    </source>
</evidence>
<feature type="binding site" evidence="10">
    <location>
        <position position="126"/>
    </location>
    <ligand>
        <name>Mn(2+)</name>
        <dbReference type="ChEBI" id="CHEBI:29035"/>
        <label>2</label>
    </ligand>
</feature>
<sequence length="307" mass="33496">MKINLIGVPLNLGADKLGSNLAPKTYREANIIKIIKSIGFEVKDCGDVEVLKANEEDKYKHHPNLKYLNEVIDANTKLAEKIYQSLSNGDFALVLGGDHSLGLGSIAGASRAIKNIGVVWIDAHGDINTHLTSPTGNIHGMPLAASFGVGHEALVNLYEERIKVKEENVFHIAGRDLDKGEIELINKSKGQFYTMDKVKELGIEKVVEDMLNYFKDRVDAIHVSFDLDSIDSLFAPGTGTPVENGLSVDDAKFILESLASSGMMCSLDIVELNPLLDKDNKTLNIAIDIIKNTLNKLKLSLSNELSA</sequence>
<evidence type="ECO:0000256" key="7">
    <source>
        <dbReference type="ARBA" id="ARBA00023211"/>
    </source>
</evidence>
<dbReference type="PIRSF" id="PIRSF036979">
    <property type="entry name" value="Arginase"/>
    <property type="match status" value="1"/>
</dbReference>
<organism evidence="13 14">
    <name type="scientific">Caloramator proteoclasticus DSM 10124</name>
    <dbReference type="NCBI Taxonomy" id="1121262"/>
    <lineage>
        <taxon>Bacteria</taxon>
        <taxon>Bacillati</taxon>
        <taxon>Bacillota</taxon>
        <taxon>Clostridia</taxon>
        <taxon>Eubacteriales</taxon>
        <taxon>Clostridiaceae</taxon>
        <taxon>Caloramator</taxon>
    </lineage>
</organism>
<accession>A0A1M5BXS0</accession>
<dbReference type="GO" id="GO:0004053">
    <property type="term" value="F:arginase activity"/>
    <property type="evidence" value="ECO:0007669"/>
    <property type="project" value="UniProtKB-UniRule"/>
</dbReference>
<evidence type="ECO:0000256" key="3">
    <source>
        <dbReference type="ARBA" id="ARBA00018123"/>
    </source>
</evidence>
<evidence type="ECO:0000313" key="14">
    <source>
        <dbReference type="Proteomes" id="UP000184423"/>
    </source>
</evidence>
<feature type="binding site" evidence="10">
    <location>
        <position position="99"/>
    </location>
    <ligand>
        <name>Mn(2+)</name>
        <dbReference type="ChEBI" id="CHEBI:29035"/>
        <label>1</label>
    </ligand>
</feature>
<dbReference type="PROSITE" id="PS51409">
    <property type="entry name" value="ARGINASE_2"/>
    <property type="match status" value="1"/>
</dbReference>
<evidence type="ECO:0000256" key="9">
    <source>
        <dbReference type="NCBIfam" id="TIGR01229"/>
    </source>
</evidence>
<evidence type="ECO:0000256" key="12">
    <source>
        <dbReference type="RuleBase" id="RU361159"/>
    </source>
</evidence>
<dbReference type="InterPro" id="IPR006035">
    <property type="entry name" value="Ureohydrolase"/>
</dbReference>
<evidence type="ECO:0000256" key="5">
    <source>
        <dbReference type="ARBA" id="ARBA00022723"/>
    </source>
</evidence>
<keyword evidence="5 10" id="KW-0479">Metal-binding</keyword>
<keyword evidence="7 10" id="KW-0464">Manganese</keyword>
<evidence type="ECO:0000256" key="4">
    <source>
        <dbReference type="ARBA" id="ARBA00022503"/>
    </source>
</evidence>
<dbReference type="RefSeq" id="WP_073250301.1">
    <property type="nucleotide sequence ID" value="NZ_FQVG01000087.1"/>
</dbReference>
<dbReference type="InterPro" id="IPR014033">
    <property type="entry name" value="Arginase"/>
</dbReference>
<keyword evidence="6 12" id="KW-0378">Hydrolase</keyword>
<dbReference type="GO" id="GO:0006525">
    <property type="term" value="P:arginine metabolic process"/>
    <property type="evidence" value="ECO:0007669"/>
    <property type="project" value="UniProtKB-KW"/>
</dbReference>
<dbReference type="InterPro" id="IPR023696">
    <property type="entry name" value="Ureohydrolase_dom_sf"/>
</dbReference>
<dbReference type="GO" id="GO:0030145">
    <property type="term" value="F:manganese ion binding"/>
    <property type="evidence" value="ECO:0007669"/>
    <property type="project" value="TreeGrafter"/>
</dbReference>
<comment type="similarity">
    <text evidence="11 12">Belongs to the arginase family.</text>
</comment>
<comment type="catalytic activity">
    <reaction evidence="8 12">
        <text>L-arginine + H2O = urea + L-ornithine</text>
        <dbReference type="Rhea" id="RHEA:20569"/>
        <dbReference type="ChEBI" id="CHEBI:15377"/>
        <dbReference type="ChEBI" id="CHEBI:16199"/>
        <dbReference type="ChEBI" id="CHEBI:32682"/>
        <dbReference type="ChEBI" id="CHEBI:46911"/>
        <dbReference type="EC" id="3.5.3.1"/>
    </reaction>
</comment>
<evidence type="ECO:0000256" key="1">
    <source>
        <dbReference type="ARBA" id="ARBA00005098"/>
    </source>
</evidence>
<gene>
    <name evidence="13" type="ORF">SAMN02746091_02600</name>
</gene>
<dbReference type="PANTHER" id="PTHR43782:SF3">
    <property type="entry name" value="ARGINASE"/>
    <property type="match status" value="1"/>
</dbReference>
<name>A0A1M5BXS0_9CLOT</name>
<protein>
    <recommendedName>
        <fullName evidence="3 9">Arginase</fullName>
        <ecNumber evidence="2 9">3.5.3.1</ecNumber>
    </recommendedName>
</protein>
<evidence type="ECO:0000256" key="11">
    <source>
        <dbReference type="PROSITE-ProRule" id="PRU00742"/>
    </source>
</evidence>
<reference evidence="14" key="1">
    <citation type="submission" date="2016-11" db="EMBL/GenBank/DDBJ databases">
        <authorList>
            <person name="Varghese N."/>
            <person name="Submissions S."/>
        </authorList>
    </citation>
    <scope>NUCLEOTIDE SEQUENCE [LARGE SCALE GENOMIC DNA]</scope>
    <source>
        <strain evidence="14">DSM 10124</strain>
    </source>
</reference>
<dbReference type="Gene3D" id="3.40.800.10">
    <property type="entry name" value="Ureohydrolase domain"/>
    <property type="match status" value="1"/>
</dbReference>
<feature type="binding site" evidence="10">
    <location>
        <position position="226"/>
    </location>
    <ligand>
        <name>Mn(2+)</name>
        <dbReference type="ChEBI" id="CHEBI:29035"/>
        <label>1</label>
    </ligand>
</feature>
<dbReference type="Proteomes" id="UP000184423">
    <property type="component" value="Unassembled WGS sequence"/>
</dbReference>
<dbReference type="PRINTS" id="PR00116">
    <property type="entry name" value="ARGINASE"/>
</dbReference>
<proteinExistence type="inferred from homology"/>
<dbReference type="PANTHER" id="PTHR43782">
    <property type="entry name" value="ARGINASE"/>
    <property type="match status" value="1"/>
</dbReference>
<dbReference type="GO" id="GO:0005737">
    <property type="term" value="C:cytoplasm"/>
    <property type="evidence" value="ECO:0007669"/>
    <property type="project" value="TreeGrafter"/>
</dbReference>
<comment type="pathway">
    <text evidence="1">Nitrogen metabolism; urea cycle; L-ornithine and urea from L-arginine: step 1/1.</text>
</comment>
<dbReference type="FunFam" id="3.40.800.10:FF:000012">
    <property type="entry name" value="Arginase"/>
    <property type="match status" value="1"/>
</dbReference>
<dbReference type="NCBIfam" id="TIGR01229">
    <property type="entry name" value="rocF_arginase"/>
    <property type="match status" value="1"/>
</dbReference>
<dbReference type="EC" id="3.5.3.1" evidence="2 9"/>
<evidence type="ECO:0000256" key="10">
    <source>
        <dbReference type="PIRSR" id="PIRSR036979-1"/>
    </source>
</evidence>
<dbReference type="AlphaFoldDB" id="A0A1M5BXS0"/>
<evidence type="ECO:0000313" key="13">
    <source>
        <dbReference type="EMBL" id="SHF47269.1"/>
    </source>
</evidence>
<dbReference type="CDD" id="cd09989">
    <property type="entry name" value="Arginase"/>
    <property type="match status" value="1"/>
</dbReference>
<evidence type="ECO:0000256" key="6">
    <source>
        <dbReference type="ARBA" id="ARBA00022801"/>
    </source>
</evidence>
<dbReference type="EMBL" id="FQVG01000087">
    <property type="protein sequence ID" value="SHF47269.1"/>
    <property type="molecule type" value="Genomic_DNA"/>
</dbReference>
<keyword evidence="4 12" id="KW-0056">Arginine metabolism</keyword>
<feature type="binding site" evidence="10">
    <location>
        <position position="122"/>
    </location>
    <ligand>
        <name>Mn(2+)</name>
        <dbReference type="ChEBI" id="CHEBI:29035"/>
        <label>1</label>
    </ligand>
</feature>
<dbReference type="SUPFAM" id="SSF52768">
    <property type="entry name" value="Arginase/deacetylase"/>
    <property type="match status" value="1"/>
</dbReference>
<feature type="binding site" evidence="10">
    <location>
        <position position="228"/>
    </location>
    <ligand>
        <name>Mn(2+)</name>
        <dbReference type="ChEBI" id="CHEBI:29035"/>
        <label>1</label>
    </ligand>
</feature>
<comment type="cofactor">
    <cofactor evidence="10 12">
        <name>Mn(2+)</name>
        <dbReference type="ChEBI" id="CHEBI:29035"/>
    </cofactor>
    <text evidence="10 12">Binds 2 manganese ions per subunit.</text>
</comment>
<evidence type="ECO:0000256" key="2">
    <source>
        <dbReference type="ARBA" id="ARBA00012168"/>
    </source>
</evidence>